<dbReference type="GO" id="GO:0016746">
    <property type="term" value="F:acyltransferase activity"/>
    <property type="evidence" value="ECO:0007669"/>
    <property type="project" value="UniProtKB-KW"/>
</dbReference>
<keyword evidence="4 8" id="KW-0812">Transmembrane</keyword>
<proteinExistence type="inferred from homology"/>
<reference evidence="9" key="1">
    <citation type="journal article" date="2015" name="Genome Announc.">
        <title>Draft Genome Sequence of Bacteroidales Strain TBC1, a Novel Isolate from a Methanogenic Wastewater Treatment System.</title>
        <authorList>
            <person name="Tourlousse D.M."/>
            <person name="Matsuura N."/>
            <person name="Sun L."/>
            <person name="Toyonaga M."/>
            <person name="Kuroda K."/>
            <person name="Ohashi A."/>
            <person name="Cruz R."/>
            <person name="Yamaguchi T."/>
            <person name="Sekiguchi Y."/>
        </authorList>
    </citation>
    <scope>NUCLEOTIDE SEQUENCE [LARGE SCALE GENOMIC DNA]</scope>
    <source>
        <strain evidence="9">TBC1</strain>
    </source>
</reference>
<feature type="transmembrane region" description="Helical" evidence="8">
    <location>
        <begin position="152"/>
        <end position="171"/>
    </location>
</feature>
<evidence type="ECO:0000313" key="10">
    <source>
        <dbReference type="Proteomes" id="UP000053091"/>
    </source>
</evidence>
<feature type="transmembrane region" description="Helical" evidence="8">
    <location>
        <begin position="442"/>
        <end position="464"/>
    </location>
</feature>
<gene>
    <name evidence="9" type="ORF">TBC1_11457</name>
</gene>
<comment type="similarity">
    <text evidence="2 7">Belongs to the membrane-bound acyltransferase family.</text>
</comment>
<dbReference type="PIRSF" id="PIRSF016636">
    <property type="entry name" value="AlgI_DltB"/>
    <property type="match status" value="1"/>
</dbReference>
<dbReference type="STRING" id="1678841.TBC1_11457"/>
<feature type="transmembrane region" description="Helical" evidence="8">
    <location>
        <begin position="74"/>
        <end position="93"/>
    </location>
</feature>
<sequence>MVFSSSLFLLYFLPVFLLFYYFADVRYKNYVALAASLFFYAWGAPTFIFIVVGSIIADFYAVKVMHRSKGRKKRLLVAFSIVLNIGMLLYFKYANFFVENFNLMVEGFGGKPVEWAKVALPIGISFFSFQKMTYAVDVYRKVHVPLKKISDFALYILMFPQLIAGPIVRFNEIADQLEDRRANENADNRLTGFFRFALGLGKKVLIANVLGEYADTVFAMDPAGMTTATAWMGVLAYAFQIYYDFAGYSDMAIGLGRMIGFDFLENFNNPYISQNISEFWRRWHISLGRWMRDYLYIPLGGNRVSIRRLYFNLWLVFLISGFWHGAAWNFVVWGAFHGFFLIADRIFLLKFFAAIGKAPSILITFIITLVGWVLFRAETLPYAIHFLGRMFSFEGGPAVYISQKVWIMLIIGAFFGLWAAFGNIEKWQMKLFAKKQRISTMVWMTAASVLLFIISLAAITSSGFNPFIYFRF</sequence>
<dbReference type="Pfam" id="PF03062">
    <property type="entry name" value="MBOAT"/>
    <property type="match status" value="1"/>
</dbReference>
<evidence type="ECO:0000256" key="8">
    <source>
        <dbReference type="SAM" id="Phobius"/>
    </source>
</evidence>
<dbReference type="OrthoDB" id="9805788at2"/>
<keyword evidence="6 7" id="KW-0472">Membrane</keyword>
<name>A0A0S7C042_9BACT</name>
<evidence type="ECO:0000256" key="7">
    <source>
        <dbReference type="PIRNR" id="PIRNR016636"/>
    </source>
</evidence>
<keyword evidence="3 7" id="KW-1003">Cell membrane</keyword>
<keyword evidence="10" id="KW-1185">Reference proteome</keyword>
<dbReference type="PATRIC" id="fig|1678841.3.peg.524"/>
<evidence type="ECO:0000256" key="1">
    <source>
        <dbReference type="ARBA" id="ARBA00004651"/>
    </source>
</evidence>
<comment type="subcellular location">
    <subcellularLocation>
        <location evidence="1">Cell membrane</location>
        <topology evidence="1">Multi-pass membrane protein</topology>
    </subcellularLocation>
</comment>
<dbReference type="GO" id="GO:0042121">
    <property type="term" value="P:alginic acid biosynthetic process"/>
    <property type="evidence" value="ECO:0007669"/>
    <property type="project" value="InterPro"/>
</dbReference>
<evidence type="ECO:0000256" key="3">
    <source>
        <dbReference type="ARBA" id="ARBA00022475"/>
    </source>
</evidence>
<feature type="transmembrane region" description="Helical" evidence="8">
    <location>
        <begin position="332"/>
        <end position="349"/>
    </location>
</feature>
<protein>
    <submittedName>
        <fullName evidence="9">D-alanyl-lipoteichoic acid acyltransferase DltB, MBOAT superfamily</fullName>
    </submittedName>
</protein>
<feature type="transmembrane region" description="Helical" evidence="8">
    <location>
        <begin position="361"/>
        <end position="384"/>
    </location>
</feature>
<feature type="transmembrane region" description="Helical" evidence="8">
    <location>
        <begin position="29"/>
        <end position="62"/>
    </location>
</feature>
<dbReference type="PANTHER" id="PTHR13285">
    <property type="entry name" value="ACYLTRANSFERASE"/>
    <property type="match status" value="1"/>
</dbReference>
<evidence type="ECO:0000256" key="2">
    <source>
        <dbReference type="ARBA" id="ARBA00010323"/>
    </source>
</evidence>
<dbReference type="EMBL" id="DF968182">
    <property type="protein sequence ID" value="GAP42328.1"/>
    <property type="molecule type" value="Genomic_DNA"/>
</dbReference>
<dbReference type="PIRSF" id="PIRSF500217">
    <property type="entry name" value="AlgI"/>
    <property type="match status" value="1"/>
</dbReference>
<feature type="transmembrane region" description="Helical" evidence="8">
    <location>
        <begin position="7"/>
        <end position="23"/>
    </location>
</feature>
<evidence type="ECO:0000313" key="9">
    <source>
        <dbReference type="EMBL" id="GAP42328.1"/>
    </source>
</evidence>
<keyword evidence="5 8" id="KW-1133">Transmembrane helix</keyword>
<dbReference type="RefSeq" id="WP_062037876.1">
    <property type="nucleotide sequence ID" value="NZ_DF968182.1"/>
</dbReference>
<keyword evidence="7 9" id="KW-0808">Transferase</keyword>
<dbReference type="Proteomes" id="UP000053091">
    <property type="component" value="Unassembled WGS sequence"/>
</dbReference>
<dbReference type="PANTHER" id="PTHR13285:SF18">
    <property type="entry name" value="PROTEIN-CYSTEINE N-PALMITOYLTRANSFERASE RASP"/>
    <property type="match status" value="1"/>
</dbReference>
<dbReference type="AlphaFoldDB" id="A0A0S7C042"/>
<evidence type="ECO:0000256" key="5">
    <source>
        <dbReference type="ARBA" id="ARBA00022989"/>
    </source>
</evidence>
<dbReference type="InterPro" id="IPR051085">
    <property type="entry name" value="MB_O-acyltransferase"/>
</dbReference>
<evidence type="ECO:0000256" key="4">
    <source>
        <dbReference type="ARBA" id="ARBA00022692"/>
    </source>
</evidence>
<keyword evidence="7 9" id="KW-0012">Acyltransferase</keyword>
<accession>A0A0S7C042</accession>
<dbReference type="InterPro" id="IPR004299">
    <property type="entry name" value="MBOAT_fam"/>
</dbReference>
<dbReference type="GO" id="GO:0005886">
    <property type="term" value="C:plasma membrane"/>
    <property type="evidence" value="ECO:0007669"/>
    <property type="project" value="UniProtKB-SubCell"/>
</dbReference>
<feature type="transmembrane region" description="Helical" evidence="8">
    <location>
        <begin position="404"/>
        <end position="421"/>
    </location>
</feature>
<evidence type="ECO:0000256" key="6">
    <source>
        <dbReference type="ARBA" id="ARBA00023136"/>
    </source>
</evidence>
<organism evidence="9">
    <name type="scientific">Lentimicrobium saccharophilum</name>
    <dbReference type="NCBI Taxonomy" id="1678841"/>
    <lineage>
        <taxon>Bacteria</taxon>
        <taxon>Pseudomonadati</taxon>
        <taxon>Bacteroidota</taxon>
        <taxon>Bacteroidia</taxon>
        <taxon>Bacteroidales</taxon>
        <taxon>Lentimicrobiaceae</taxon>
        <taxon>Lentimicrobium</taxon>
    </lineage>
</organism>
<dbReference type="InterPro" id="IPR024194">
    <property type="entry name" value="Ac/AlaTfrase_AlgI/DltB"/>
</dbReference>
<dbReference type="InterPro" id="IPR028362">
    <property type="entry name" value="AlgI"/>
</dbReference>
<feature type="transmembrane region" description="Helical" evidence="8">
    <location>
        <begin position="309"/>
        <end position="326"/>
    </location>
</feature>